<dbReference type="Proteomes" id="UP000315914">
    <property type="component" value="Unassembled WGS sequence"/>
</dbReference>
<accession>A0A560K737</accession>
<keyword evidence="1" id="KW-0812">Transmembrane</keyword>
<evidence type="ECO:0000313" key="2">
    <source>
        <dbReference type="EMBL" id="TWB79047.1"/>
    </source>
</evidence>
<evidence type="ECO:0000256" key="1">
    <source>
        <dbReference type="SAM" id="Phobius"/>
    </source>
</evidence>
<dbReference type="AlphaFoldDB" id="A0A560K737"/>
<keyword evidence="1" id="KW-1133">Transmembrane helix</keyword>
<feature type="transmembrane region" description="Helical" evidence="1">
    <location>
        <begin position="26"/>
        <end position="44"/>
    </location>
</feature>
<proteinExistence type="predicted"/>
<reference evidence="2 3" key="1">
    <citation type="submission" date="2019-06" db="EMBL/GenBank/DDBJ databases">
        <title>Genomic Encyclopedia of Type Strains, Phase IV (KMG-V): Genome sequencing to study the core and pangenomes of soil and plant-associated prokaryotes.</title>
        <authorList>
            <person name="Whitman W."/>
        </authorList>
    </citation>
    <scope>NUCLEOTIDE SEQUENCE [LARGE SCALE GENOMIC DNA]</scope>
    <source>
        <strain evidence="2 3">BR 10556</strain>
    </source>
</reference>
<sequence length="48" mass="5156">MDDGGLTDSSLRQALSQGLPQALPQALPYLGIALCLAVAMWLTWSRLL</sequence>
<protein>
    <submittedName>
        <fullName evidence="2">Uncharacterized protein</fullName>
    </submittedName>
</protein>
<dbReference type="EMBL" id="VITW01000003">
    <property type="protein sequence ID" value="TWB79047.1"/>
    <property type="molecule type" value="Genomic_DNA"/>
</dbReference>
<name>A0A560K737_9BRAD</name>
<keyword evidence="3" id="KW-1185">Reference proteome</keyword>
<comment type="caution">
    <text evidence="2">The sequence shown here is derived from an EMBL/GenBank/DDBJ whole genome shotgun (WGS) entry which is preliminary data.</text>
</comment>
<gene>
    <name evidence="2" type="ORF">FBZ95_103899</name>
</gene>
<organism evidence="2 3">
    <name type="scientific">Bradyrhizobium sacchari</name>
    <dbReference type="NCBI Taxonomy" id="1399419"/>
    <lineage>
        <taxon>Bacteria</taxon>
        <taxon>Pseudomonadati</taxon>
        <taxon>Pseudomonadota</taxon>
        <taxon>Alphaproteobacteria</taxon>
        <taxon>Hyphomicrobiales</taxon>
        <taxon>Nitrobacteraceae</taxon>
        <taxon>Bradyrhizobium</taxon>
    </lineage>
</organism>
<evidence type="ECO:0000313" key="3">
    <source>
        <dbReference type="Proteomes" id="UP000315914"/>
    </source>
</evidence>
<keyword evidence="1" id="KW-0472">Membrane</keyword>